<reference evidence="1 2" key="1">
    <citation type="submission" date="2018-06" db="EMBL/GenBank/DDBJ databases">
        <authorList>
            <consortium name="Pathogen Informatics"/>
            <person name="Doyle S."/>
        </authorList>
    </citation>
    <scope>NUCLEOTIDE SEQUENCE [LARGE SCALE GENOMIC DNA]</scope>
    <source>
        <strain evidence="1 2">NCTC12026</strain>
    </source>
</reference>
<sequence length="173" mass="18413">MNLITNKLFNLILAVTFVGGANINLAIAESASALVKIKATVLAGCSLDAPDTVSLNDIPSSAFNGKLTGEDLTAYSKTFNLTATCSGTDKYKYTFQIKEADASCIKTDADFMRYCLKFNDDYLDLSSTTATLERDNTKDGNVTTITVVPQVASTSSNPVGDVNGQITVTIEPM</sequence>
<dbReference type="Proteomes" id="UP000255129">
    <property type="component" value="Unassembled WGS sequence"/>
</dbReference>
<evidence type="ECO:0000313" key="1">
    <source>
        <dbReference type="EMBL" id="SUC34654.1"/>
    </source>
</evidence>
<proteinExistence type="predicted"/>
<name>A0A379G0R7_9GAMM</name>
<evidence type="ECO:0000313" key="2">
    <source>
        <dbReference type="Proteomes" id="UP000255129"/>
    </source>
</evidence>
<dbReference type="AlphaFoldDB" id="A0A379G0R7"/>
<dbReference type="RefSeq" id="WP_112836252.1">
    <property type="nucleotide sequence ID" value="NZ_AP018946.1"/>
</dbReference>
<protein>
    <submittedName>
        <fullName evidence="1">Uncharacterized protein</fullName>
    </submittedName>
</protein>
<dbReference type="EMBL" id="UGUA01000002">
    <property type="protein sequence ID" value="SUC34654.1"/>
    <property type="molecule type" value="Genomic_DNA"/>
</dbReference>
<gene>
    <name evidence="1" type="ORF">NCTC12026_01002</name>
</gene>
<organism evidence="1 2">
    <name type="scientific">Providencia rustigianii</name>
    <dbReference type="NCBI Taxonomy" id="158850"/>
    <lineage>
        <taxon>Bacteria</taxon>
        <taxon>Pseudomonadati</taxon>
        <taxon>Pseudomonadota</taxon>
        <taxon>Gammaproteobacteria</taxon>
        <taxon>Enterobacterales</taxon>
        <taxon>Morganellaceae</taxon>
        <taxon>Providencia</taxon>
    </lineage>
</organism>
<accession>A0A379G0R7</accession>
<dbReference type="OrthoDB" id="6465889at2"/>